<evidence type="ECO:0000313" key="2">
    <source>
        <dbReference type="EMBL" id="PKI78633.1"/>
    </source>
</evidence>
<reference evidence="2 3" key="1">
    <citation type="submission" date="2017-11" db="EMBL/GenBank/DDBJ databases">
        <title>De-novo sequencing of pomegranate (Punica granatum L.) genome.</title>
        <authorList>
            <person name="Akparov Z."/>
            <person name="Amiraslanov A."/>
            <person name="Hajiyeva S."/>
            <person name="Abbasov M."/>
            <person name="Kaur K."/>
            <person name="Hamwieh A."/>
            <person name="Solovyev V."/>
            <person name="Salamov A."/>
            <person name="Braich B."/>
            <person name="Kosarev P."/>
            <person name="Mahmoud A."/>
            <person name="Hajiyev E."/>
            <person name="Babayeva S."/>
            <person name="Izzatullayeva V."/>
            <person name="Mammadov A."/>
            <person name="Mammadov A."/>
            <person name="Sharifova S."/>
            <person name="Ojaghi J."/>
            <person name="Eynullazada K."/>
            <person name="Bayramov B."/>
            <person name="Abdulazimova A."/>
            <person name="Shahmuradov I."/>
        </authorList>
    </citation>
    <scope>NUCLEOTIDE SEQUENCE [LARGE SCALE GENOMIC DNA]</scope>
    <source>
        <strain evidence="3">cv. AG2017</strain>
        <tissue evidence="2">Leaf</tissue>
    </source>
</reference>
<sequence>MASLTPQVRSTCAGGGMLMPVTGQAQGLLRQQLGAMDVKDTATVRRVVVVGSWERLPCVESGIKGHTPGQLPVDQVQVQGCQHIRWGDHQRRGRGSGGCAVQAPESPGSSCGGNASSHWGGKTLRFPRSQTYTEYTQAARGWAVNETEINSSCQKDLPHSMVTREGEFTA</sequence>
<accession>A0A2I0LD80</accession>
<comment type="caution">
    <text evidence="2">The sequence shown here is derived from an EMBL/GenBank/DDBJ whole genome shotgun (WGS) entry which is preliminary data.</text>
</comment>
<protein>
    <submittedName>
        <fullName evidence="2">Uncharacterized protein</fullName>
    </submittedName>
</protein>
<keyword evidence="3" id="KW-1185">Reference proteome</keyword>
<feature type="region of interest" description="Disordered" evidence="1">
    <location>
        <begin position="88"/>
        <end position="122"/>
    </location>
</feature>
<evidence type="ECO:0000313" key="3">
    <source>
        <dbReference type="Proteomes" id="UP000233551"/>
    </source>
</evidence>
<feature type="compositionally biased region" description="Polar residues" evidence="1">
    <location>
        <begin position="107"/>
        <end position="117"/>
    </location>
</feature>
<evidence type="ECO:0000256" key="1">
    <source>
        <dbReference type="SAM" id="MobiDB-lite"/>
    </source>
</evidence>
<dbReference type="EMBL" id="PGOL01000038">
    <property type="protein sequence ID" value="PKI78633.1"/>
    <property type="molecule type" value="Genomic_DNA"/>
</dbReference>
<gene>
    <name evidence="2" type="ORF">CRG98_001010</name>
</gene>
<organism evidence="2 3">
    <name type="scientific">Punica granatum</name>
    <name type="common">Pomegranate</name>
    <dbReference type="NCBI Taxonomy" id="22663"/>
    <lineage>
        <taxon>Eukaryota</taxon>
        <taxon>Viridiplantae</taxon>
        <taxon>Streptophyta</taxon>
        <taxon>Embryophyta</taxon>
        <taxon>Tracheophyta</taxon>
        <taxon>Spermatophyta</taxon>
        <taxon>Magnoliopsida</taxon>
        <taxon>eudicotyledons</taxon>
        <taxon>Gunneridae</taxon>
        <taxon>Pentapetalae</taxon>
        <taxon>rosids</taxon>
        <taxon>malvids</taxon>
        <taxon>Myrtales</taxon>
        <taxon>Lythraceae</taxon>
        <taxon>Punica</taxon>
    </lineage>
</organism>
<proteinExistence type="predicted"/>
<dbReference type="Proteomes" id="UP000233551">
    <property type="component" value="Unassembled WGS sequence"/>
</dbReference>
<dbReference type="AlphaFoldDB" id="A0A2I0LD80"/>
<name>A0A2I0LD80_PUNGR</name>